<keyword evidence="3" id="KW-1185">Reference proteome</keyword>
<dbReference type="EMBL" id="JBBNAF010000004">
    <property type="protein sequence ID" value="KAK9151366.1"/>
    <property type="molecule type" value="Genomic_DNA"/>
</dbReference>
<dbReference type="PANTHER" id="PTHR32166">
    <property type="entry name" value="OSJNBA0013A04.12 PROTEIN"/>
    <property type="match status" value="1"/>
</dbReference>
<dbReference type="AlphaFoldDB" id="A0AAP0KEY7"/>
<proteinExistence type="predicted"/>
<dbReference type="Proteomes" id="UP001420932">
    <property type="component" value="Unassembled WGS sequence"/>
</dbReference>
<organism evidence="2 3">
    <name type="scientific">Stephania yunnanensis</name>
    <dbReference type="NCBI Taxonomy" id="152371"/>
    <lineage>
        <taxon>Eukaryota</taxon>
        <taxon>Viridiplantae</taxon>
        <taxon>Streptophyta</taxon>
        <taxon>Embryophyta</taxon>
        <taxon>Tracheophyta</taxon>
        <taxon>Spermatophyta</taxon>
        <taxon>Magnoliopsida</taxon>
        <taxon>Ranunculales</taxon>
        <taxon>Menispermaceae</taxon>
        <taxon>Menispermoideae</taxon>
        <taxon>Cissampelideae</taxon>
        <taxon>Stephania</taxon>
    </lineage>
</organism>
<feature type="domain" description="HAT C-terminal dimerisation" evidence="1">
    <location>
        <begin position="10"/>
        <end position="85"/>
    </location>
</feature>
<dbReference type="GO" id="GO:0046983">
    <property type="term" value="F:protein dimerization activity"/>
    <property type="evidence" value="ECO:0007669"/>
    <property type="project" value="InterPro"/>
</dbReference>
<evidence type="ECO:0000259" key="1">
    <source>
        <dbReference type="Pfam" id="PF05699"/>
    </source>
</evidence>
<protein>
    <recommendedName>
        <fullName evidence="1">HAT C-terminal dimerisation domain-containing protein</fullName>
    </recommendedName>
</protein>
<dbReference type="InterPro" id="IPR012337">
    <property type="entry name" value="RNaseH-like_sf"/>
</dbReference>
<accession>A0AAP0KEY7</accession>
<dbReference type="SUPFAM" id="SSF53098">
    <property type="entry name" value="Ribonuclease H-like"/>
    <property type="match status" value="1"/>
</dbReference>
<evidence type="ECO:0000313" key="2">
    <source>
        <dbReference type="EMBL" id="KAK9151366.1"/>
    </source>
</evidence>
<evidence type="ECO:0000313" key="3">
    <source>
        <dbReference type="Proteomes" id="UP001420932"/>
    </source>
</evidence>
<dbReference type="PANTHER" id="PTHR32166:SF63">
    <property type="entry name" value="HAT TRANSPOSON SUPERFAMILY PROTEIN"/>
    <property type="match status" value="1"/>
</dbReference>
<dbReference type="Pfam" id="PF05699">
    <property type="entry name" value="Dimer_Tnp_hAT"/>
    <property type="match status" value="1"/>
</dbReference>
<reference evidence="2 3" key="1">
    <citation type="submission" date="2024-01" db="EMBL/GenBank/DDBJ databases">
        <title>Genome assemblies of Stephania.</title>
        <authorList>
            <person name="Yang L."/>
        </authorList>
    </citation>
    <scope>NUCLEOTIDE SEQUENCE [LARGE SCALE GENOMIC DNA]</scope>
    <source>
        <strain evidence="2">YNDBR</strain>
        <tissue evidence="2">Leaf</tissue>
    </source>
</reference>
<name>A0AAP0KEY7_9MAGN</name>
<dbReference type="InterPro" id="IPR008906">
    <property type="entry name" value="HATC_C_dom"/>
</dbReference>
<gene>
    <name evidence="2" type="ORF">Syun_009675</name>
</gene>
<sequence length="146" mass="16906">MAKGGFGKQKAVEQRTEISPADWWSRYGGHCPEMQRFAIRILSQTRSGGLRYELRRSLSEQLHTHGRNNVEQQQLNDLTFVHHNLQLQHHSSVIGRSNKDIIVKDLYSMNDWVVEPKQNSRNNNDSDWVLSDFNGVLEGSCLQVFR</sequence>
<comment type="caution">
    <text evidence="2">The sequence shown here is derived from an EMBL/GenBank/DDBJ whole genome shotgun (WGS) entry which is preliminary data.</text>
</comment>